<dbReference type="InParanoid" id="G0PEX2"/>
<keyword evidence="3" id="KW-1185">Reference proteome</keyword>
<dbReference type="OMA" id="RERTHDH"/>
<feature type="region of interest" description="Disordered" evidence="1">
    <location>
        <begin position="175"/>
        <end position="203"/>
    </location>
</feature>
<proteinExistence type="predicted"/>
<name>G0PEX2_CAEBE</name>
<feature type="region of interest" description="Disordered" evidence="1">
    <location>
        <begin position="1"/>
        <end position="41"/>
    </location>
</feature>
<feature type="compositionally biased region" description="Polar residues" evidence="1">
    <location>
        <begin position="177"/>
        <end position="195"/>
    </location>
</feature>
<accession>G0PEX2</accession>
<gene>
    <name evidence="2" type="ORF">CAEBREN_22742</name>
</gene>
<sequence length="203" mass="23668">MDLLEDDADENMDFGHESEVMPMESIAVKRGRKPKPRRGDSYKMYDKADVVEFIRHVESREELWNSRNDNWHRKESKMAGFGQVEQECKRFMSYSARAVDSLEQAMKEEMEKTRQVFREVFCDPSSTSSSCQSERVCKFFQDVTKNMNFIDKIETESKVIAFMASLKSCGITDPTRRSASSSMQADPYSLQSNSDYLDFENYR</sequence>
<organism evidence="3">
    <name type="scientific">Caenorhabditis brenneri</name>
    <name type="common">Nematode worm</name>
    <dbReference type="NCBI Taxonomy" id="135651"/>
    <lineage>
        <taxon>Eukaryota</taxon>
        <taxon>Metazoa</taxon>
        <taxon>Ecdysozoa</taxon>
        <taxon>Nematoda</taxon>
        <taxon>Chromadorea</taxon>
        <taxon>Rhabditida</taxon>
        <taxon>Rhabditina</taxon>
        <taxon>Rhabditomorpha</taxon>
        <taxon>Rhabditoidea</taxon>
        <taxon>Rhabditidae</taxon>
        <taxon>Peloderinae</taxon>
        <taxon>Caenorhabditis</taxon>
    </lineage>
</organism>
<evidence type="ECO:0000256" key="1">
    <source>
        <dbReference type="SAM" id="MobiDB-lite"/>
    </source>
</evidence>
<dbReference type="OrthoDB" id="10662985at2759"/>
<dbReference type="AlphaFoldDB" id="G0PEX2"/>
<dbReference type="Proteomes" id="UP000008068">
    <property type="component" value="Unassembled WGS sequence"/>
</dbReference>
<feature type="compositionally biased region" description="Acidic residues" evidence="1">
    <location>
        <begin position="1"/>
        <end position="12"/>
    </location>
</feature>
<dbReference type="STRING" id="135651.G0PEX2"/>
<reference evidence="3" key="1">
    <citation type="submission" date="2011-07" db="EMBL/GenBank/DDBJ databases">
        <authorList>
            <consortium name="Caenorhabditis brenneri Sequencing and Analysis Consortium"/>
            <person name="Wilson R.K."/>
        </authorList>
    </citation>
    <scope>NUCLEOTIDE SEQUENCE [LARGE SCALE GENOMIC DNA]</scope>
    <source>
        <strain evidence="3">PB2801</strain>
    </source>
</reference>
<evidence type="ECO:0000313" key="3">
    <source>
        <dbReference type="Proteomes" id="UP000008068"/>
    </source>
</evidence>
<protein>
    <submittedName>
        <fullName evidence="2">Uncharacterized protein</fullName>
    </submittedName>
</protein>
<dbReference type="eggNOG" id="ENOG502TK9I">
    <property type="taxonomic scope" value="Eukaryota"/>
</dbReference>
<dbReference type="HOGENOM" id="CLU_1349962_0_0_1"/>
<evidence type="ECO:0000313" key="2">
    <source>
        <dbReference type="EMBL" id="EGT53381.1"/>
    </source>
</evidence>
<dbReference type="EMBL" id="GL380334">
    <property type="protein sequence ID" value="EGT53381.1"/>
    <property type="molecule type" value="Genomic_DNA"/>
</dbReference>